<comment type="caution">
    <text evidence="2">The sequence shown here is derived from an EMBL/GenBank/DDBJ whole genome shotgun (WGS) entry which is preliminary data.</text>
</comment>
<feature type="signal peptide" evidence="1">
    <location>
        <begin position="1"/>
        <end position="31"/>
    </location>
</feature>
<dbReference type="RefSeq" id="WP_344108517.1">
    <property type="nucleotide sequence ID" value="NZ_BAAANE010000002.1"/>
</dbReference>
<evidence type="ECO:0000313" key="2">
    <source>
        <dbReference type="EMBL" id="GAA1622119.1"/>
    </source>
</evidence>
<keyword evidence="3" id="KW-1185">Reference proteome</keyword>
<dbReference type="SUPFAM" id="SSF89372">
    <property type="entry name" value="Fucose-specific lectin"/>
    <property type="match status" value="1"/>
</dbReference>
<gene>
    <name evidence="2" type="ORF">GCM10009744_06690</name>
</gene>
<evidence type="ECO:0000313" key="3">
    <source>
        <dbReference type="Proteomes" id="UP001501319"/>
    </source>
</evidence>
<keyword evidence="1" id="KW-0732">Signal</keyword>
<protein>
    <recommendedName>
        <fullName evidence="4">DUF4185 domain-containing protein</fullName>
    </recommendedName>
</protein>
<evidence type="ECO:0008006" key="4">
    <source>
        <dbReference type="Google" id="ProtNLM"/>
    </source>
</evidence>
<proteinExistence type="predicted"/>
<dbReference type="Proteomes" id="UP001501319">
    <property type="component" value="Unassembled WGS sequence"/>
</dbReference>
<sequence>MHTSWKRWRLALIAMLTAFALSATFANSAFAAEPGEWGTWVEEHVGNQSLAARGTMSEARNNGTLLQVWRGETNNIVWLSFNNGNAFQYTNPDGSSTQTYFSPTVVPYGTNSFMVFHTGTDGRIYYAQVNSDGSWVGSWTAVSWGQRTNMAVSVTQVGAGLTALYMVYHSSTDDRVLGSYWNGWDWVPGQTLPGVLTPAAPSVTYNRYTGLWAVARGEDNQVWMARSYSGTGNNWGNWTAQGGNTYDSPTVAAGNNGQMLVSYVDQNNYRTNFRTYNAAGQPTGNWSQDSAGWQTVYSVGLSVIYNSIYAILTGLDGYVYYKAAYDGS</sequence>
<evidence type="ECO:0000256" key="1">
    <source>
        <dbReference type="SAM" id="SignalP"/>
    </source>
</evidence>
<accession>A0ABN2EY86</accession>
<feature type="chain" id="PRO_5045039215" description="DUF4185 domain-containing protein" evidence="1">
    <location>
        <begin position="32"/>
        <end position="328"/>
    </location>
</feature>
<dbReference type="EMBL" id="BAAANE010000002">
    <property type="protein sequence ID" value="GAA1622119.1"/>
    <property type="molecule type" value="Genomic_DNA"/>
</dbReference>
<name>A0ABN2EY86_9ACTN</name>
<dbReference type="Gene3D" id="2.120.10.70">
    <property type="entry name" value="Fucose-specific lectin"/>
    <property type="match status" value="1"/>
</dbReference>
<reference evidence="2 3" key="1">
    <citation type="journal article" date="2019" name="Int. J. Syst. Evol. Microbiol.">
        <title>The Global Catalogue of Microorganisms (GCM) 10K type strain sequencing project: providing services to taxonomists for standard genome sequencing and annotation.</title>
        <authorList>
            <consortium name="The Broad Institute Genomics Platform"/>
            <consortium name="The Broad Institute Genome Sequencing Center for Infectious Disease"/>
            <person name="Wu L."/>
            <person name="Ma J."/>
        </authorList>
    </citation>
    <scope>NUCLEOTIDE SEQUENCE [LARGE SCALE GENOMIC DNA]</scope>
    <source>
        <strain evidence="2 3">JCM 14306</strain>
    </source>
</reference>
<organism evidence="2 3">
    <name type="scientific">Kribbella alba</name>
    <dbReference type="NCBI Taxonomy" id="190197"/>
    <lineage>
        <taxon>Bacteria</taxon>
        <taxon>Bacillati</taxon>
        <taxon>Actinomycetota</taxon>
        <taxon>Actinomycetes</taxon>
        <taxon>Propionibacteriales</taxon>
        <taxon>Kribbellaceae</taxon>
        <taxon>Kribbella</taxon>
    </lineage>
</organism>